<gene>
    <name evidence="2" type="ORF">TCHU04912_LOCUS8277</name>
</gene>
<feature type="compositionally biased region" description="Polar residues" evidence="1">
    <location>
        <begin position="123"/>
        <end position="137"/>
    </location>
</feature>
<feature type="compositionally biased region" description="Basic residues" evidence="1">
    <location>
        <begin position="1"/>
        <end position="11"/>
    </location>
</feature>
<feature type="region of interest" description="Disordered" evidence="1">
    <location>
        <begin position="156"/>
        <end position="175"/>
    </location>
</feature>
<protein>
    <submittedName>
        <fullName evidence="2">Uncharacterized protein</fullName>
    </submittedName>
</protein>
<evidence type="ECO:0000256" key="1">
    <source>
        <dbReference type="SAM" id="MobiDB-lite"/>
    </source>
</evidence>
<dbReference type="AlphaFoldDB" id="A0A7S1SRK0"/>
<reference evidence="2" key="1">
    <citation type="submission" date="2021-01" db="EMBL/GenBank/DDBJ databases">
        <authorList>
            <person name="Corre E."/>
            <person name="Pelletier E."/>
            <person name="Niang G."/>
            <person name="Scheremetjew M."/>
            <person name="Finn R."/>
            <person name="Kale V."/>
            <person name="Holt S."/>
            <person name="Cochrane G."/>
            <person name="Meng A."/>
            <person name="Brown T."/>
            <person name="Cohen L."/>
        </authorList>
    </citation>
    <scope>NUCLEOTIDE SEQUENCE</scope>
    <source>
        <strain evidence="2">PLY429</strain>
    </source>
</reference>
<feature type="region of interest" description="Disordered" evidence="1">
    <location>
        <begin position="1"/>
        <end position="144"/>
    </location>
</feature>
<feature type="compositionally biased region" description="Low complexity" evidence="1">
    <location>
        <begin position="28"/>
        <end position="43"/>
    </location>
</feature>
<organism evidence="2">
    <name type="scientific">Tetraselmis chuii</name>
    <dbReference type="NCBI Taxonomy" id="63592"/>
    <lineage>
        <taxon>Eukaryota</taxon>
        <taxon>Viridiplantae</taxon>
        <taxon>Chlorophyta</taxon>
        <taxon>core chlorophytes</taxon>
        <taxon>Chlorodendrophyceae</taxon>
        <taxon>Chlorodendrales</taxon>
        <taxon>Chlorodendraceae</taxon>
        <taxon>Tetraselmis</taxon>
    </lineage>
</organism>
<evidence type="ECO:0000313" key="2">
    <source>
        <dbReference type="EMBL" id="CAD9206041.1"/>
    </source>
</evidence>
<sequence>MGYHKKMHHAAVKATTGEIAGGGGGRSGSSRPGTARSGPSRPGTATGSRPTSAAWAPNEAITRPSTAGPTFNRAVRPNSPAVTHSNRPVRPGSAALTSNRPVRPGSARPSSPGLLSGRFGRNKTATAPSPQQHQYGNLQGDEIPFKRSTFGRTVLETHNSSRPHSAPTEAVRPQRRKFDLLVESDGSSFDPSRSPDGLSRSKSMFKNMFAKAGSGFGSMKALITPTKM</sequence>
<dbReference type="EMBL" id="HBGG01016133">
    <property type="protein sequence ID" value="CAD9206041.1"/>
    <property type="molecule type" value="Transcribed_RNA"/>
</dbReference>
<feature type="region of interest" description="Disordered" evidence="1">
    <location>
        <begin position="182"/>
        <end position="201"/>
    </location>
</feature>
<proteinExistence type="predicted"/>
<name>A0A7S1SRK0_9CHLO</name>
<accession>A0A7S1SRK0</accession>